<feature type="domain" description="C2H2-type" evidence="11">
    <location>
        <begin position="303"/>
        <end position="333"/>
    </location>
</feature>
<sequence>MTDNQLEDVASGEEDDAAPSSWNHTPPTTSGQSSPSTKTVRVTAMDASAGSSGGPSPAPDQPAESGEREGDLRALVMKMAGPPFVCPYDGCGKSFDRRGKLERHVVIHSDARPHVCGICGASYKRKDYLDRHILTHSAERAFKCRYEGCDKTFTDADYRRIHEKTHEARQHFCDVCGESFRQKKQLRRHQMRHYYAAEGVEGRGDKGFRCRHVGCNQLIHTWEGLMRHLKRHQPANMHECGVDGCEAKFAKFSQLVAHRKACHPKPPKPLACTLCGKRYATEKGLESHMQTVHPDGSSEPERFLCPVPGCGKTYTRRWMLSQHHRVVHLGERPFKCPYCPDAFGWKRVLQNHIASCHPEHAEAQDDDDSTNHDPDDDAVGDAMTMDMEAIQDDDHHEQEPSAEAAPPPPLPLPLPLPAPPEAFTGAPPAALPMAASLLHLPKSKGGRGKRVIDAPWLIDMEIVGIGDKRRKIDRLLHSGGSRAPVRKRKQGGSEAVDNVGVGVDVEVEVGEPVG</sequence>
<dbReference type="FunFam" id="3.30.160.60:FF:000072">
    <property type="entry name" value="zinc finger protein 143 isoform X1"/>
    <property type="match status" value="1"/>
</dbReference>
<dbReference type="PANTHER" id="PTHR46179">
    <property type="entry name" value="ZINC FINGER PROTEIN"/>
    <property type="match status" value="1"/>
</dbReference>
<feature type="region of interest" description="Disordered" evidence="10">
    <location>
        <begin position="360"/>
        <end position="380"/>
    </location>
</feature>
<feature type="domain" description="C2H2-type" evidence="11">
    <location>
        <begin position="114"/>
        <end position="141"/>
    </location>
</feature>
<keyword evidence="8" id="KW-0539">Nucleus</keyword>
<dbReference type="STRING" id="1169540.A0A0G4GR54"/>
<dbReference type="InterPro" id="IPR013087">
    <property type="entry name" value="Znf_C2H2_type"/>
</dbReference>
<keyword evidence="5" id="KW-0862">Zinc</keyword>
<accession>A0A0G4GR54</accession>
<dbReference type="Pfam" id="PF13894">
    <property type="entry name" value="zf-C2H2_4"/>
    <property type="match status" value="1"/>
</dbReference>
<dbReference type="EMBL" id="CDMY01000765">
    <property type="protein sequence ID" value="CEM32828.1"/>
    <property type="molecule type" value="Genomic_DNA"/>
</dbReference>
<evidence type="ECO:0000256" key="7">
    <source>
        <dbReference type="ARBA" id="ARBA00023163"/>
    </source>
</evidence>
<keyword evidence="13" id="KW-1185">Reference proteome</keyword>
<evidence type="ECO:0000256" key="8">
    <source>
        <dbReference type="ARBA" id="ARBA00023242"/>
    </source>
</evidence>
<evidence type="ECO:0000313" key="12">
    <source>
        <dbReference type="EMBL" id="CEM32828.1"/>
    </source>
</evidence>
<feature type="region of interest" description="Disordered" evidence="10">
    <location>
        <begin position="1"/>
        <end position="68"/>
    </location>
</feature>
<dbReference type="OrthoDB" id="9402531at2759"/>
<dbReference type="Proteomes" id="UP000041254">
    <property type="component" value="Unassembled WGS sequence"/>
</dbReference>
<comment type="subcellular location">
    <subcellularLocation>
        <location evidence="1">Nucleus</location>
    </subcellularLocation>
</comment>
<dbReference type="GO" id="GO:0005634">
    <property type="term" value="C:nucleus"/>
    <property type="evidence" value="ECO:0007669"/>
    <property type="project" value="UniProtKB-SubCell"/>
</dbReference>
<dbReference type="InterPro" id="IPR051061">
    <property type="entry name" value="Zinc_finger_trans_reg"/>
</dbReference>
<dbReference type="GO" id="GO:0008270">
    <property type="term" value="F:zinc ion binding"/>
    <property type="evidence" value="ECO:0007669"/>
    <property type="project" value="UniProtKB-KW"/>
</dbReference>
<feature type="compositionally biased region" description="Pro residues" evidence="10">
    <location>
        <begin position="405"/>
        <end position="420"/>
    </location>
</feature>
<feature type="region of interest" description="Disordered" evidence="10">
    <location>
        <begin position="392"/>
        <end position="427"/>
    </location>
</feature>
<dbReference type="PANTHER" id="PTHR46179:SF13">
    <property type="entry name" value="C2H2-TYPE DOMAIN-CONTAINING PROTEIN"/>
    <property type="match status" value="1"/>
</dbReference>
<dbReference type="Pfam" id="PF00096">
    <property type="entry name" value="zf-C2H2"/>
    <property type="match status" value="5"/>
</dbReference>
<keyword evidence="4 9" id="KW-0863">Zinc-finger</keyword>
<evidence type="ECO:0000256" key="3">
    <source>
        <dbReference type="ARBA" id="ARBA00022737"/>
    </source>
</evidence>
<reference evidence="12 13" key="1">
    <citation type="submission" date="2014-11" db="EMBL/GenBank/DDBJ databases">
        <authorList>
            <person name="Zhu J."/>
            <person name="Qi W."/>
            <person name="Song R."/>
        </authorList>
    </citation>
    <scope>NUCLEOTIDE SEQUENCE [LARGE SCALE GENOMIC DNA]</scope>
</reference>
<evidence type="ECO:0000313" key="13">
    <source>
        <dbReference type="Proteomes" id="UP000041254"/>
    </source>
</evidence>
<evidence type="ECO:0000256" key="5">
    <source>
        <dbReference type="ARBA" id="ARBA00022833"/>
    </source>
</evidence>
<dbReference type="PROSITE" id="PS00028">
    <property type="entry name" value="ZINC_FINGER_C2H2_1"/>
    <property type="match status" value="9"/>
</dbReference>
<organism evidence="12 13">
    <name type="scientific">Vitrella brassicaformis (strain CCMP3155)</name>
    <dbReference type="NCBI Taxonomy" id="1169540"/>
    <lineage>
        <taxon>Eukaryota</taxon>
        <taxon>Sar</taxon>
        <taxon>Alveolata</taxon>
        <taxon>Colpodellida</taxon>
        <taxon>Vitrellaceae</taxon>
        <taxon>Vitrella</taxon>
    </lineage>
</organism>
<dbReference type="GO" id="GO:0006357">
    <property type="term" value="P:regulation of transcription by RNA polymerase II"/>
    <property type="evidence" value="ECO:0007669"/>
    <property type="project" value="TreeGrafter"/>
</dbReference>
<dbReference type="AlphaFoldDB" id="A0A0G4GR54"/>
<feature type="domain" description="C2H2-type" evidence="11">
    <location>
        <begin position="142"/>
        <end position="171"/>
    </location>
</feature>
<dbReference type="SMART" id="SM00355">
    <property type="entry name" value="ZnF_C2H2"/>
    <property type="match status" value="9"/>
</dbReference>
<dbReference type="PhylomeDB" id="A0A0G4GR54"/>
<feature type="compositionally biased region" description="Low complexity" evidence="10">
    <location>
        <begin position="25"/>
        <end position="37"/>
    </location>
</feature>
<dbReference type="PROSITE" id="PS50157">
    <property type="entry name" value="ZINC_FINGER_C2H2_2"/>
    <property type="match status" value="6"/>
</dbReference>
<feature type="domain" description="C2H2-type" evidence="11">
    <location>
        <begin position="171"/>
        <end position="193"/>
    </location>
</feature>
<evidence type="ECO:0000256" key="6">
    <source>
        <dbReference type="ARBA" id="ARBA00023015"/>
    </source>
</evidence>
<dbReference type="Gene3D" id="3.30.160.60">
    <property type="entry name" value="Classic Zinc Finger"/>
    <property type="match status" value="7"/>
</dbReference>
<feature type="compositionally biased region" description="Basic and acidic residues" evidence="10">
    <location>
        <begin position="360"/>
        <end position="373"/>
    </location>
</feature>
<keyword evidence="3" id="KW-0677">Repeat</keyword>
<keyword evidence="7" id="KW-0804">Transcription</keyword>
<feature type="domain" description="C2H2-type" evidence="11">
    <location>
        <begin position="84"/>
        <end position="113"/>
    </location>
</feature>
<evidence type="ECO:0000256" key="1">
    <source>
        <dbReference type="ARBA" id="ARBA00004123"/>
    </source>
</evidence>
<dbReference type="FunFam" id="3.30.160.60:FF:000145">
    <property type="entry name" value="Zinc finger protein 574"/>
    <property type="match status" value="1"/>
</dbReference>
<dbReference type="InParanoid" id="A0A0G4GR54"/>
<dbReference type="InterPro" id="IPR036236">
    <property type="entry name" value="Znf_C2H2_sf"/>
</dbReference>
<feature type="domain" description="C2H2-type" evidence="11">
    <location>
        <begin position="270"/>
        <end position="298"/>
    </location>
</feature>
<evidence type="ECO:0000259" key="11">
    <source>
        <dbReference type="PROSITE" id="PS50157"/>
    </source>
</evidence>
<dbReference type="VEuPathDB" id="CryptoDB:Vbra_4583"/>
<evidence type="ECO:0000256" key="10">
    <source>
        <dbReference type="SAM" id="MobiDB-lite"/>
    </source>
</evidence>
<evidence type="ECO:0000256" key="4">
    <source>
        <dbReference type="ARBA" id="ARBA00022771"/>
    </source>
</evidence>
<name>A0A0G4GR54_VITBC</name>
<dbReference type="SUPFAM" id="SSF57667">
    <property type="entry name" value="beta-beta-alpha zinc fingers"/>
    <property type="match status" value="5"/>
</dbReference>
<keyword evidence="6" id="KW-0805">Transcription regulation</keyword>
<proteinExistence type="predicted"/>
<protein>
    <recommendedName>
        <fullName evidence="11">C2H2-type domain-containing protein</fullName>
    </recommendedName>
</protein>
<keyword evidence="2" id="KW-0479">Metal-binding</keyword>
<evidence type="ECO:0000256" key="9">
    <source>
        <dbReference type="PROSITE-ProRule" id="PRU00042"/>
    </source>
</evidence>
<evidence type="ECO:0000256" key="2">
    <source>
        <dbReference type="ARBA" id="ARBA00022723"/>
    </source>
</evidence>
<gene>
    <name evidence="12" type="ORF">Vbra_4583</name>
</gene>